<accession>A0A7G6E1M5</accession>
<keyword evidence="3 6" id="KW-0812">Transmembrane</keyword>
<comment type="subcellular location">
    <subcellularLocation>
        <location evidence="1">Cell membrane</location>
    </subcellularLocation>
</comment>
<evidence type="ECO:0000256" key="1">
    <source>
        <dbReference type="ARBA" id="ARBA00004236"/>
    </source>
</evidence>
<sequence>MDKLLFGLQVSIIGMGVVFVALYFLTFVIRAIELAVGKPAGKKPEAQAPVVETVEPVAVKAQDDEDEISAVIAAALAAFMGSGYTITSIRRLPVQPAAAWSSAGRNQVIQERLSMY</sequence>
<dbReference type="AlphaFoldDB" id="A0A7G6E1M5"/>
<dbReference type="EMBL" id="CP045798">
    <property type="protein sequence ID" value="QNB45979.1"/>
    <property type="molecule type" value="Genomic_DNA"/>
</dbReference>
<evidence type="ECO:0000256" key="5">
    <source>
        <dbReference type="ARBA" id="ARBA00023136"/>
    </source>
</evidence>
<evidence type="ECO:0000256" key="3">
    <source>
        <dbReference type="ARBA" id="ARBA00022692"/>
    </source>
</evidence>
<dbReference type="OrthoDB" id="1954652at2"/>
<reference evidence="7 8" key="1">
    <citation type="journal article" date="2019" name="Front. Microbiol.">
        <title>Thermoanaerosceptrum fracticalcis gen. nov. sp. nov., a Novel Fumarate-Fermenting Microorganism From a Deep Fractured Carbonate Aquifer of the US Great Basin.</title>
        <authorList>
            <person name="Hamilton-Brehm S.D."/>
            <person name="Stewart L.E."/>
            <person name="Zavarin M."/>
            <person name="Caldwell M."/>
            <person name="Lawson P.A."/>
            <person name="Onstott T.C."/>
            <person name="Grzymski J."/>
            <person name="Neveux I."/>
            <person name="Lollar B.S."/>
            <person name="Russell C.E."/>
            <person name="Moser D.P."/>
        </authorList>
    </citation>
    <scope>NUCLEOTIDE SEQUENCE [LARGE SCALE GENOMIC DNA]</scope>
    <source>
        <strain evidence="7 8">DRI-13</strain>
    </source>
</reference>
<evidence type="ECO:0000313" key="8">
    <source>
        <dbReference type="Proteomes" id="UP000515847"/>
    </source>
</evidence>
<proteinExistence type="predicted"/>
<evidence type="ECO:0000256" key="6">
    <source>
        <dbReference type="SAM" id="Phobius"/>
    </source>
</evidence>
<dbReference type="Pfam" id="PF04277">
    <property type="entry name" value="OAD_gamma"/>
    <property type="match status" value="1"/>
</dbReference>
<evidence type="ECO:0000256" key="2">
    <source>
        <dbReference type="ARBA" id="ARBA00022475"/>
    </source>
</evidence>
<protein>
    <submittedName>
        <fullName evidence="7">Uncharacterized protein</fullName>
    </submittedName>
</protein>
<name>A0A7G6E1M5_THEFR</name>
<keyword evidence="4 6" id="KW-1133">Transmembrane helix</keyword>
<dbReference type="InterPro" id="IPR005899">
    <property type="entry name" value="Na_pump_deCOase"/>
</dbReference>
<dbReference type="GO" id="GO:0005886">
    <property type="term" value="C:plasma membrane"/>
    <property type="evidence" value="ECO:0007669"/>
    <property type="project" value="UniProtKB-SubCell"/>
</dbReference>
<dbReference type="RefSeq" id="WP_051966001.1">
    <property type="nucleotide sequence ID" value="NZ_CP045798.1"/>
</dbReference>
<dbReference type="GO" id="GO:0036376">
    <property type="term" value="P:sodium ion export across plasma membrane"/>
    <property type="evidence" value="ECO:0007669"/>
    <property type="project" value="InterPro"/>
</dbReference>
<dbReference type="GO" id="GO:0015081">
    <property type="term" value="F:sodium ion transmembrane transporter activity"/>
    <property type="evidence" value="ECO:0007669"/>
    <property type="project" value="InterPro"/>
</dbReference>
<feature type="transmembrane region" description="Helical" evidence="6">
    <location>
        <begin position="6"/>
        <end position="29"/>
    </location>
</feature>
<dbReference type="KEGG" id="tfr:BR63_06415"/>
<keyword evidence="8" id="KW-1185">Reference proteome</keyword>
<keyword evidence="5 6" id="KW-0472">Membrane</keyword>
<dbReference type="NCBIfam" id="TIGR01195">
    <property type="entry name" value="oadG_fam"/>
    <property type="match status" value="1"/>
</dbReference>
<organism evidence="7 8">
    <name type="scientific">Thermanaerosceptrum fracticalcis</name>
    <dbReference type="NCBI Taxonomy" id="1712410"/>
    <lineage>
        <taxon>Bacteria</taxon>
        <taxon>Bacillati</taxon>
        <taxon>Bacillota</taxon>
        <taxon>Clostridia</taxon>
        <taxon>Eubacteriales</taxon>
        <taxon>Peptococcaceae</taxon>
        <taxon>Thermanaerosceptrum</taxon>
    </lineage>
</organism>
<evidence type="ECO:0000256" key="4">
    <source>
        <dbReference type="ARBA" id="ARBA00022989"/>
    </source>
</evidence>
<dbReference type="Proteomes" id="UP000515847">
    <property type="component" value="Chromosome"/>
</dbReference>
<evidence type="ECO:0000313" key="7">
    <source>
        <dbReference type="EMBL" id="QNB45979.1"/>
    </source>
</evidence>
<gene>
    <name evidence="7" type="ORF">BR63_06415</name>
</gene>
<keyword evidence="2" id="KW-1003">Cell membrane</keyword>